<accession>F6RY16</accession>
<dbReference type="PANTHER" id="PTHR11863">
    <property type="entry name" value="STEROL DESATURASE"/>
    <property type="match status" value="1"/>
</dbReference>
<keyword evidence="2 5" id="KW-0812">Transmembrane</keyword>
<sequence>MDVRTRPTTLSSQMRNFGSSVKSAVFIVGTSILLLAAARNSLTWHLQHIWGVSHNFWQTVWLSFISMFASEKSLFFGGTAIVTLVSFWSYNIFLLFVDITGRPKFLQAYKIQEDKNVPVDIKKVKKGILVVVLNEVMGGAFLYLCYPLFLWRGVSCGPELPTFQCVLLHLVACVLVEEVLFYYSHRLLHHPKLYKHVHKVHHEWTAPIGIVGLYSHPIENILSNHIPVFCGPLLVGCHVSTMWLWMAMALLNTSNSHSGYHFPSFPSAEQHDYHHLKFNQCYGVLGILDRLHNTDGQFRASKNYQRHIMYFGLTPLKQVFPEEVPEKSAKGE</sequence>
<keyword evidence="8" id="KW-1185">Reference proteome</keyword>
<feature type="transmembrane region" description="Helical" evidence="5">
    <location>
        <begin position="75"/>
        <end position="97"/>
    </location>
</feature>
<reference evidence="7" key="3">
    <citation type="submission" date="2025-08" db="UniProtKB">
        <authorList>
            <consortium name="Ensembl"/>
        </authorList>
    </citation>
    <scope>IDENTIFICATION</scope>
</reference>
<organism evidence="7 8">
    <name type="scientific">Ciona intestinalis</name>
    <name type="common">Transparent sea squirt</name>
    <name type="synonym">Ascidia intestinalis</name>
    <dbReference type="NCBI Taxonomy" id="7719"/>
    <lineage>
        <taxon>Eukaryota</taxon>
        <taxon>Metazoa</taxon>
        <taxon>Chordata</taxon>
        <taxon>Tunicata</taxon>
        <taxon>Ascidiacea</taxon>
        <taxon>Phlebobranchia</taxon>
        <taxon>Cionidae</taxon>
        <taxon>Ciona</taxon>
    </lineage>
</organism>
<dbReference type="GO" id="GO:0005506">
    <property type="term" value="F:iron ion binding"/>
    <property type="evidence" value="ECO:0007669"/>
    <property type="project" value="InterPro"/>
</dbReference>
<dbReference type="InParanoid" id="F6RY16"/>
<dbReference type="RefSeq" id="XP_002127353.1">
    <property type="nucleotide sequence ID" value="XM_002127317.4"/>
</dbReference>
<comment type="subcellular location">
    <subcellularLocation>
        <location evidence="1">Membrane</location>
    </subcellularLocation>
</comment>
<dbReference type="GO" id="GO:0016126">
    <property type="term" value="P:sterol biosynthetic process"/>
    <property type="evidence" value="ECO:0000318"/>
    <property type="project" value="GO_Central"/>
</dbReference>
<accession>A0A1W2WDS4</accession>
<feature type="transmembrane region" description="Helical" evidence="5">
    <location>
        <begin position="20"/>
        <end position="37"/>
    </location>
</feature>
<evidence type="ECO:0000313" key="7">
    <source>
        <dbReference type="Ensembl" id="ENSCINP00000010642.3"/>
    </source>
</evidence>
<feature type="domain" description="Fatty acid hydroxylase" evidence="6">
    <location>
        <begin position="171"/>
        <end position="294"/>
    </location>
</feature>
<dbReference type="InterPro" id="IPR006694">
    <property type="entry name" value="Fatty_acid_hydroxylase"/>
</dbReference>
<dbReference type="GO" id="GO:0005789">
    <property type="term" value="C:endoplasmic reticulum membrane"/>
    <property type="evidence" value="ECO:0000318"/>
    <property type="project" value="GO_Central"/>
</dbReference>
<dbReference type="GeneTree" id="ENSGT00940000157328"/>
<evidence type="ECO:0000256" key="1">
    <source>
        <dbReference type="ARBA" id="ARBA00004370"/>
    </source>
</evidence>
<evidence type="ECO:0000313" key="8">
    <source>
        <dbReference type="Proteomes" id="UP000008144"/>
    </source>
</evidence>
<dbReference type="GeneID" id="100178307"/>
<reference evidence="7" key="2">
    <citation type="journal article" date="2008" name="Genome Biol.">
        <title>Improved genome assembly and evidence-based global gene model set for the chordate Ciona intestinalis: new insight into intron and operon populations.</title>
        <authorList>
            <person name="Satou Y."/>
            <person name="Mineta K."/>
            <person name="Ogasawara M."/>
            <person name="Sasakura Y."/>
            <person name="Shoguchi E."/>
            <person name="Ueno K."/>
            <person name="Yamada L."/>
            <person name="Matsumoto J."/>
            <person name="Wasserscheid J."/>
            <person name="Dewar K."/>
            <person name="Wiley G.B."/>
            <person name="Macmil S.L."/>
            <person name="Roe B.A."/>
            <person name="Zeller R.W."/>
            <person name="Hastings K.E."/>
            <person name="Lemaire P."/>
            <person name="Lindquist E."/>
            <person name="Endo T."/>
            <person name="Hotta K."/>
            <person name="Inaba K."/>
        </authorList>
    </citation>
    <scope>NUCLEOTIDE SEQUENCE [LARGE SCALE GENOMIC DNA]</scope>
    <source>
        <strain evidence="7">wild type</strain>
    </source>
</reference>
<dbReference type="OrthoDB" id="408954at2759"/>
<keyword evidence="4 5" id="KW-0472">Membrane</keyword>
<proteinExistence type="predicted"/>
<gene>
    <name evidence="7" type="primary">LOC100178307</name>
</gene>
<dbReference type="Ensembl" id="ENSCINT00000010642.3">
    <property type="protein sequence ID" value="ENSCINP00000010642.3"/>
    <property type="gene ID" value="ENSCING00000005174.3"/>
</dbReference>
<dbReference type="InterPro" id="IPR050307">
    <property type="entry name" value="Sterol_Desaturase_Related"/>
</dbReference>
<evidence type="ECO:0000256" key="2">
    <source>
        <dbReference type="ARBA" id="ARBA00022692"/>
    </source>
</evidence>
<reference evidence="7" key="4">
    <citation type="submission" date="2025-09" db="UniProtKB">
        <authorList>
            <consortium name="Ensembl"/>
        </authorList>
    </citation>
    <scope>IDENTIFICATION</scope>
</reference>
<reference evidence="8" key="1">
    <citation type="journal article" date="2002" name="Science">
        <title>The draft genome of Ciona intestinalis: insights into chordate and vertebrate origins.</title>
        <authorList>
            <person name="Dehal P."/>
            <person name="Satou Y."/>
            <person name="Campbell R.K."/>
            <person name="Chapman J."/>
            <person name="Degnan B."/>
            <person name="De Tomaso A."/>
            <person name="Davidson B."/>
            <person name="Di Gregorio A."/>
            <person name="Gelpke M."/>
            <person name="Goodstein D.M."/>
            <person name="Harafuji N."/>
            <person name="Hastings K.E."/>
            <person name="Ho I."/>
            <person name="Hotta K."/>
            <person name="Huang W."/>
            <person name="Kawashima T."/>
            <person name="Lemaire P."/>
            <person name="Martinez D."/>
            <person name="Meinertzhagen I.A."/>
            <person name="Necula S."/>
            <person name="Nonaka M."/>
            <person name="Putnam N."/>
            <person name="Rash S."/>
            <person name="Saiga H."/>
            <person name="Satake M."/>
            <person name="Terry A."/>
            <person name="Yamada L."/>
            <person name="Wang H.G."/>
            <person name="Awazu S."/>
            <person name="Azumi K."/>
            <person name="Boore J."/>
            <person name="Branno M."/>
            <person name="Chin-Bow S."/>
            <person name="DeSantis R."/>
            <person name="Doyle S."/>
            <person name="Francino P."/>
            <person name="Keys D.N."/>
            <person name="Haga S."/>
            <person name="Hayashi H."/>
            <person name="Hino K."/>
            <person name="Imai K.S."/>
            <person name="Inaba K."/>
            <person name="Kano S."/>
            <person name="Kobayashi K."/>
            <person name="Kobayashi M."/>
            <person name="Lee B.I."/>
            <person name="Makabe K.W."/>
            <person name="Manohar C."/>
            <person name="Matassi G."/>
            <person name="Medina M."/>
            <person name="Mochizuki Y."/>
            <person name="Mount S."/>
            <person name="Morishita T."/>
            <person name="Miura S."/>
            <person name="Nakayama A."/>
            <person name="Nishizaka S."/>
            <person name="Nomoto H."/>
            <person name="Ohta F."/>
            <person name="Oishi K."/>
            <person name="Rigoutsos I."/>
            <person name="Sano M."/>
            <person name="Sasaki A."/>
            <person name="Sasakura Y."/>
            <person name="Shoguchi E."/>
            <person name="Shin-i T."/>
            <person name="Spagnuolo A."/>
            <person name="Stainier D."/>
            <person name="Suzuki M.M."/>
            <person name="Tassy O."/>
            <person name="Takatori N."/>
            <person name="Tokuoka M."/>
            <person name="Yagi K."/>
            <person name="Yoshizaki F."/>
            <person name="Wada S."/>
            <person name="Zhang C."/>
            <person name="Hyatt P.D."/>
            <person name="Larimer F."/>
            <person name="Detter C."/>
            <person name="Doggett N."/>
            <person name="Glavina T."/>
            <person name="Hawkins T."/>
            <person name="Richardson P."/>
            <person name="Lucas S."/>
            <person name="Kohara Y."/>
            <person name="Levine M."/>
            <person name="Satoh N."/>
            <person name="Rokhsar D.S."/>
        </authorList>
    </citation>
    <scope>NUCLEOTIDE SEQUENCE [LARGE SCALE GENOMIC DNA]</scope>
</reference>
<evidence type="ECO:0000259" key="6">
    <source>
        <dbReference type="Pfam" id="PF04116"/>
    </source>
</evidence>
<dbReference type="EMBL" id="EAAA01001430">
    <property type="status" value="NOT_ANNOTATED_CDS"/>
    <property type="molecule type" value="Genomic_DNA"/>
</dbReference>
<feature type="transmembrane region" description="Helical" evidence="5">
    <location>
        <begin position="128"/>
        <end position="149"/>
    </location>
</feature>
<protein>
    <submittedName>
        <fullName evidence="7">Fatty acid hydroxylase domain-containing protein 2</fullName>
    </submittedName>
</protein>
<dbReference type="Pfam" id="PF04116">
    <property type="entry name" value="FA_hydroxylase"/>
    <property type="match status" value="1"/>
</dbReference>
<evidence type="ECO:0000256" key="4">
    <source>
        <dbReference type="ARBA" id="ARBA00023136"/>
    </source>
</evidence>
<dbReference type="KEGG" id="cin:100178307"/>
<evidence type="ECO:0000256" key="5">
    <source>
        <dbReference type="SAM" id="Phobius"/>
    </source>
</evidence>
<dbReference type="HOGENOM" id="CLU_047036_1_1_1"/>
<name>F6RY16_CIOIN</name>
<dbReference type="STRING" id="7719.ENSCINP00000010642"/>
<dbReference type="Proteomes" id="UP000008144">
    <property type="component" value="Chromosome 2"/>
</dbReference>
<dbReference type="OMA" id="DFHHFAF"/>
<feature type="transmembrane region" description="Helical" evidence="5">
    <location>
        <begin position="161"/>
        <end position="183"/>
    </location>
</feature>
<evidence type="ECO:0000256" key="3">
    <source>
        <dbReference type="ARBA" id="ARBA00022989"/>
    </source>
</evidence>
<dbReference type="AlphaFoldDB" id="F6RY16"/>
<dbReference type="GO" id="GO:0000254">
    <property type="term" value="F:C-4 methylsterol oxidase activity"/>
    <property type="evidence" value="ECO:0000318"/>
    <property type="project" value="GO_Central"/>
</dbReference>
<keyword evidence="3 5" id="KW-1133">Transmembrane helix</keyword>